<dbReference type="EMBL" id="JBHUOQ010000004">
    <property type="protein sequence ID" value="MFD2830867.1"/>
    <property type="molecule type" value="Genomic_DNA"/>
</dbReference>
<dbReference type="PANTHER" id="PTHR37308">
    <property type="entry name" value="INTEGRAL MEMBRANE PROTEIN"/>
    <property type="match status" value="1"/>
</dbReference>
<feature type="transmembrane region" description="Helical" evidence="1">
    <location>
        <begin position="143"/>
        <end position="163"/>
    </location>
</feature>
<sequence>MFRWVNILKGFLMGVCELIPGVSSGTMALLLGIYDQFLGAISRLLTKDFKKAVVFLIPIVLGMGLAIISMTSLMDFLLQNHTVPTHFFFLGMVLGVVPMMLRLSNVKSEFTLLHYILVVLSLLLVYFLSVIQDPDAAANAEISLSQMLFLYFAGTIGAGIMLLPGISGSLVMLILGAYPTIIYSISEFTSFNFSVTPLLIATGLGILTGILGASKVISYFLRNYTYLMYAAIIGLLLGSVFPIFPGLPSGGAEWSVSVITFLSGLLISLYMGMEKRNGRQSKKS</sequence>
<organism evidence="2 3">
    <name type="scientific">Corticicoccus populi</name>
    <dbReference type="NCBI Taxonomy" id="1812821"/>
    <lineage>
        <taxon>Bacteria</taxon>
        <taxon>Bacillati</taxon>
        <taxon>Bacillota</taxon>
        <taxon>Bacilli</taxon>
        <taxon>Bacillales</taxon>
        <taxon>Staphylococcaceae</taxon>
        <taxon>Corticicoccus</taxon>
    </lineage>
</organism>
<keyword evidence="1" id="KW-0812">Transmembrane</keyword>
<proteinExistence type="predicted"/>
<protein>
    <submittedName>
        <fullName evidence="2">DUF368 domain-containing protein</fullName>
    </submittedName>
</protein>
<keyword evidence="3" id="KW-1185">Reference proteome</keyword>
<evidence type="ECO:0000313" key="3">
    <source>
        <dbReference type="Proteomes" id="UP001597519"/>
    </source>
</evidence>
<dbReference type="InterPro" id="IPR007163">
    <property type="entry name" value="VCA0040-like"/>
</dbReference>
<keyword evidence="1" id="KW-1133">Transmembrane helix</keyword>
<dbReference type="RefSeq" id="WP_377774305.1">
    <property type="nucleotide sequence ID" value="NZ_JBHUOQ010000004.1"/>
</dbReference>
<accession>A0ABW5WXY6</accession>
<evidence type="ECO:0000256" key="1">
    <source>
        <dbReference type="SAM" id="Phobius"/>
    </source>
</evidence>
<dbReference type="Proteomes" id="UP001597519">
    <property type="component" value="Unassembled WGS sequence"/>
</dbReference>
<evidence type="ECO:0000313" key="2">
    <source>
        <dbReference type="EMBL" id="MFD2830867.1"/>
    </source>
</evidence>
<feature type="transmembrane region" description="Helical" evidence="1">
    <location>
        <begin position="195"/>
        <end position="214"/>
    </location>
</feature>
<comment type="caution">
    <text evidence="2">The sequence shown here is derived from an EMBL/GenBank/DDBJ whole genome shotgun (WGS) entry which is preliminary data.</text>
</comment>
<feature type="transmembrane region" description="Helical" evidence="1">
    <location>
        <begin position="170"/>
        <end position="189"/>
    </location>
</feature>
<feature type="transmembrane region" description="Helical" evidence="1">
    <location>
        <begin position="112"/>
        <end position="131"/>
    </location>
</feature>
<feature type="transmembrane region" description="Helical" evidence="1">
    <location>
        <begin position="53"/>
        <end position="74"/>
    </location>
</feature>
<reference evidence="3" key="1">
    <citation type="journal article" date="2019" name="Int. J. Syst. Evol. Microbiol.">
        <title>The Global Catalogue of Microorganisms (GCM) 10K type strain sequencing project: providing services to taxonomists for standard genome sequencing and annotation.</title>
        <authorList>
            <consortium name="The Broad Institute Genomics Platform"/>
            <consortium name="The Broad Institute Genome Sequencing Center for Infectious Disease"/>
            <person name="Wu L."/>
            <person name="Ma J."/>
        </authorList>
    </citation>
    <scope>NUCLEOTIDE SEQUENCE [LARGE SCALE GENOMIC DNA]</scope>
    <source>
        <strain evidence="3">KCTC 33575</strain>
    </source>
</reference>
<name>A0ABW5WXY6_9STAP</name>
<dbReference type="PANTHER" id="PTHR37308:SF1">
    <property type="entry name" value="POLYPRENYL-PHOSPHATE TRANSPORTER"/>
    <property type="match status" value="1"/>
</dbReference>
<feature type="transmembrane region" description="Helical" evidence="1">
    <location>
        <begin position="254"/>
        <end position="273"/>
    </location>
</feature>
<feature type="transmembrane region" description="Helical" evidence="1">
    <location>
        <begin position="226"/>
        <end position="248"/>
    </location>
</feature>
<feature type="transmembrane region" description="Helical" evidence="1">
    <location>
        <begin position="12"/>
        <end position="33"/>
    </location>
</feature>
<feature type="transmembrane region" description="Helical" evidence="1">
    <location>
        <begin position="86"/>
        <end position="105"/>
    </location>
</feature>
<dbReference type="Pfam" id="PF04018">
    <property type="entry name" value="VCA0040-like"/>
    <property type="match status" value="1"/>
</dbReference>
<keyword evidence="1" id="KW-0472">Membrane</keyword>
<gene>
    <name evidence="2" type="ORF">ACFSX4_10380</name>
</gene>